<dbReference type="RefSeq" id="WP_141634524.1">
    <property type="nucleotide sequence ID" value="NZ_VIGB01000003.1"/>
</dbReference>
<dbReference type="EMBL" id="VIGB01000003">
    <property type="protein sequence ID" value="TQF03924.1"/>
    <property type="molecule type" value="Genomic_DNA"/>
</dbReference>
<sequence length="223" mass="23502">MTAAQQTTAALTDVYLSQALSEMSGSPVTPVGIPAEMVTGSALRNGVTPDVEYTRPIKEVWYQLSEGRAPVDAQAIGQQRALTMISTDLQLARTHASRIVLQRSGPSLGVVGYRRVVGSGRSCELCQIAATQRYHIADLMPIHANCSCAVAPITGSKDPGQVIDAAYLAEDAKASDVSGKFSPYYGAHLLEVREHGELGPVLTVRGQGFRGPADIPPAAETAA</sequence>
<protein>
    <recommendedName>
        <fullName evidence="3">Capsid maturation protease</fullName>
    </recommendedName>
</protein>
<dbReference type="Proteomes" id="UP000319103">
    <property type="component" value="Unassembled WGS sequence"/>
</dbReference>
<evidence type="ECO:0000313" key="1">
    <source>
        <dbReference type="EMBL" id="TQF03924.1"/>
    </source>
</evidence>
<dbReference type="OrthoDB" id="3268595at2"/>
<evidence type="ECO:0000313" key="2">
    <source>
        <dbReference type="Proteomes" id="UP000319103"/>
    </source>
</evidence>
<keyword evidence="2" id="KW-1185">Reference proteome</keyword>
<comment type="caution">
    <text evidence="1">The sequence shown here is derived from an EMBL/GenBank/DDBJ whole genome shotgun (WGS) entry which is preliminary data.</text>
</comment>
<accession>A0A540W6E4</accession>
<name>A0A540W6E4_9ACTN</name>
<evidence type="ECO:0008006" key="3">
    <source>
        <dbReference type="Google" id="ProtNLM"/>
    </source>
</evidence>
<gene>
    <name evidence="1" type="ORF">E6W39_18920</name>
</gene>
<proteinExistence type="predicted"/>
<reference evidence="1 2" key="1">
    <citation type="submission" date="2019-06" db="EMBL/GenBank/DDBJ databases">
        <title>Description of Kitasatospora acidophila sp. nov. isolated from pine grove soil, and reclassification of Streptomyces novaecaesareae to Kitasatospora novaeceasareae comb. nov.</title>
        <authorList>
            <person name="Kim M.J."/>
        </authorList>
    </citation>
    <scope>NUCLEOTIDE SEQUENCE [LARGE SCALE GENOMIC DNA]</scope>
    <source>
        <strain evidence="1 2">MMS16-CNU292</strain>
    </source>
</reference>
<dbReference type="AlphaFoldDB" id="A0A540W6E4"/>
<organism evidence="1 2">
    <name type="scientific">Kitasatospora acidiphila</name>
    <dbReference type="NCBI Taxonomy" id="2567942"/>
    <lineage>
        <taxon>Bacteria</taxon>
        <taxon>Bacillati</taxon>
        <taxon>Actinomycetota</taxon>
        <taxon>Actinomycetes</taxon>
        <taxon>Kitasatosporales</taxon>
        <taxon>Streptomycetaceae</taxon>
        <taxon>Kitasatospora</taxon>
    </lineage>
</organism>